<dbReference type="PROSITE" id="PS00059">
    <property type="entry name" value="ADH_ZINC"/>
    <property type="match status" value="1"/>
</dbReference>
<reference evidence="8 9" key="1">
    <citation type="journal article" date="2019" name="Int. J. Syst. Evol. Microbiol.">
        <title>Streptomyces cadmiisoli sp. nov., a novel actinomycete isolated from cadmium-contaminated soil.</title>
        <authorList>
            <person name="Li K."/>
            <person name="Tang X."/>
            <person name="Zhao J."/>
            <person name="Guo Y."/>
            <person name="Tang Y."/>
            <person name="Gao J."/>
        </authorList>
    </citation>
    <scope>NUCLEOTIDE SEQUENCE [LARGE SCALE GENOMIC DNA]</scope>
    <source>
        <strain evidence="8 9">ZFG47</strain>
    </source>
</reference>
<dbReference type="PANTHER" id="PTHR42813">
    <property type="entry name" value="ZINC-TYPE ALCOHOL DEHYDROGENASE-LIKE"/>
    <property type="match status" value="1"/>
</dbReference>
<dbReference type="SUPFAM" id="SSF51735">
    <property type="entry name" value="NAD(P)-binding Rossmann-fold domains"/>
    <property type="match status" value="1"/>
</dbReference>
<accession>A0A2Z4ITD9</accession>
<evidence type="ECO:0000313" key="8">
    <source>
        <dbReference type="EMBL" id="AWW36000.1"/>
    </source>
</evidence>
<keyword evidence="9" id="KW-1185">Reference proteome</keyword>
<feature type="domain" description="Alcohol dehydrogenase-like C-terminal" evidence="6">
    <location>
        <begin position="173"/>
        <end position="298"/>
    </location>
</feature>
<evidence type="ECO:0000313" key="9">
    <source>
        <dbReference type="Proteomes" id="UP000249616"/>
    </source>
</evidence>
<keyword evidence="4" id="KW-0560">Oxidoreductase</keyword>
<dbReference type="InterPro" id="IPR036291">
    <property type="entry name" value="NAD(P)-bd_dom_sf"/>
</dbReference>
<dbReference type="InterPro" id="IPR013149">
    <property type="entry name" value="ADH-like_C"/>
</dbReference>
<evidence type="ECO:0000259" key="6">
    <source>
        <dbReference type="Pfam" id="PF00107"/>
    </source>
</evidence>
<dbReference type="Proteomes" id="UP000249616">
    <property type="component" value="Chromosome"/>
</dbReference>
<evidence type="ECO:0000256" key="2">
    <source>
        <dbReference type="ARBA" id="ARBA00022723"/>
    </source>
</evidence>
<dbReference type="SUPFAM" id="SSF50129">
    <property type="entry name" value="GroES-like"/>
    <property type="match status" value="1"/>
</dbReference>
<dbReference type="PANTHER" id="PTHR42813:SF2">
    <property type="entry name" value="DEHYDROGENASE, ZINC-CONTAINING, PUTATIVE (AFU_ORTHOLOGUE AFUA_2G02810)-RELATED"/>
    <property type="match status" value="1"/>
</dbReference>
<evidence type="ECO:0000259" key="7">
    <source>
        <dbReference type="Pfam" id="PF08240"/>
    </source>
</evidence>
<dbReference type="GO" id="GO:0016491">
    <property type="term" value="F:oxidoreductase activity"/>
    <property type="evidence" value="ECO:0007669"/>
    <property type="project" value="UniProtKB-KW"/>
</dbReference>
<organism evidence="8 9">
    <name type="scientific">Streptomyces cadmiisoli</name>
    <dbReference type="NCBI Taxonomy" id="2184053"/>
    <lineage>
        <taxon>Bacteria</taxon>
        <taxon>Bacillati</taxon>
        <taxon>Actinomycetota</taxon>
        <taxon>Actinomycetes</taxon>
        <taxon>Kitasatosporales</taxon>
        <taxon>Streptomycetaceae</taxon>
        <taxon>Streptomyces</taxon>
        <taxon>Streptomyces aurantiacus group</taxon>
    </lineage>
</organism>
<dbReference type="KEGG" id="scad:DN051_04510"/>
<dbReference type="GO" id="GO:0008270">
    <property type="term" value="F:zinc ion binding"/>
    <property type="evidence" value="ECO:0007669"/>
    <property type="project" value="InterPro"/>
</dbReference>
<sequence length="338" mass="35111">MRAVVVHPGMDVRVERVPDPGPCEDHGAVVAVRLAGICGSDLRTLRTGRTAHRPGHEFVGDVVAVGAGVGRWRPGSRVFGSALVGCGRCAHCRASDPLRCHDGSRVLGEGPDLPGAQADYVYVPAADRSLHAQGTFSDATALLLTDALPTGWAGAERLDVGPADDVLVVGLGPVGLCAVAVCSMRGARRIFVADPDGERRRSAERLGAEPLDPLLPVPEQIREHTGGGAHCVFDAVGDRESVAEAIRSAAVGGRVALLGMAVAADTPVPLRRVGAYGLTLHGVICAPSAIWPGLVPEVTAGRFDLDRIVAAPRPLRDARHAYDDALAAIGGAKFPLRP</sequence>
<dbReference type="InterPro" id="IPR002328">
    <property type="entry name" value="ADH_Zn_CS"/>
</dbReference>
<dbReference type="EMBL" id="CP030073">
    <property type="protein sequence ID" value="AWW36000.1"/>
    <property type="molecule type" value="Genomic_DNA"/>
</dbReference>
<proteinExistence type="inferred from homology"/>
<dbReference type="Gene3D" id="3.90.180.10">
    <property type="entry name" value="Medium-chain alcohol dehydrogenases, catalytic domain"/>
    <property type="match status" value="1"/>
</dbReference>
<dbReference type="Pfam" id="PF00107">
    <property type="entry name" value="ADH_zinc_N"/>
    <property type="match status" value="1"/>
</dbReference>
<dbReference type="RefSeq" id="WP_112438045.1">
    <property type="nucleotide sequence ID" value="NZ_CP030073.1"/>
</dbReference>
<evidence type="ECO:0000256" key="5">
    <source>
        <dbReference type="RuleBase" id="RU361277"/>
    </source>
</evidence>
<evidence type="ECO:0000256" key="3">
    <source>
        <dbReference type="ARBA" id="ARBA00022833"/>
    </source>
</evidence>
<evidence type="ECO:0000256" key="4">
    <source>
        <dbReference type="ARBA" id="ARBA00023002"/>
    </source>
</evidence>
<dbReference type="AlphaFoldDB" id="A0A2Z4ITD9"/>
<keyword evidence="2 5" id="KW-0479">Metal-binding</keyword>
<dbReference type="Pfam" id="PF08240">
    <property type="entry name" value="ADH_N"/>
    <property type="match status" value="1"/>
</dbReference>
<dbReference type="InterPro" id="IPR013154">
    <property type="entry name" value="ADH-like_N"/>
</dbReference>
<dbReference type="InterPro" id="IPR011032">
    <property type="entry name" value="GroES-like_sf"/>
</dbReference>
<keyword evidence="3 5" id="KW-0862">Zinc</keyword>
<comment type="cofactor">
    <cofactor evidence="1 5">
        <name>Zn(2+)</name>
        <dbReference type="ChEBI" id="CHEBI:29105"/>
    </cofactor>
</comment>
<gene>
    <name evidence="8" type="ORF">DN051_04510</name>
</gene>
<name>A0A2Z4ITD9_9ACTN</name>
<comment type="similarity">
    <text evidence="5">Belongs to the zinc-containing alcohol dehydrogenase family.</text>
</comment>
<protein>
    <submittedName>
        <fullName evidence="8">Dehydrogenase</fullName>
    </submittedName>
</protein>
<evidence type="ECO:0000256" key="1">
    <source>
        <dbReference type="ARBA" id="ARBA00001947"/>
    </source>
</evidence>
<dbReference type="Gene3D" id="3.40.50.720">
    <property type="entry name" value="NAD(P)-binding Rossmann-like Domain"/>
    <property type="match status" value="1"/>
</dbReference>
<feature type="domain" description="Alcohol dehydrogenase-like N-terminal" evidence="7">
    <location>
        <begin position="26"/>
        <end position="126"/>
    </location>
</feature>